<dbReference type="Proteomes" id="UP000029462">
    <property type="component" value="Unassembled WGS sequence"/>
</dbReference>
<proteinExistence type="predicted"/>
<sequence>MANLLPEKIYMVSNPYEISVNVPAKTLLVINYLTSGQSTTLDNQASNIDKTFSLPLAISTGSEKLFCTQITDGNATNFQSEVIDPTKFTSEYARLVRLINEIDEVIAANIEGGGNYQITINNKTLVRESYSSLQAMRERYVLRANELWGKMNGKPANGNGKPFKSITIFRDPNYPNRWGIR</sequence>
<name>A0A090V164_PSEVU</name>
<accession>A0A090V164</accession>
<comment type="caution">
    <text evidence="1">The sequence shown here is derived from an EMBL/GenBank/DDBJ whole genome shotgun (WGS) entry which is preliminary data.</text>
</comment>
<dbReference type="AlphaFoldDB" id="A0A090V164"/>
<dbReference type="OrthoDB" id="6627774at2"/>
<dbReference type="EMBL" id="BBMZ01000008">
    <property type="protein sequence ID" value="GAL57858.1"/>
    <property type="molecule type" value="Genomic_DNA"/>
</dbReference>
<evidence type="ECO:0000313" key="2">
    <source>
        <dbReference type="Proteomes" id="UP000029462"/>
    </source>
</evidence>
<reference evidence="1 2" key="1">
    <citation type="submission" date="2014-09" db="EMBL/GenBank/DDBJ databases">
        <title>Whole genome shotgun sequence of Escherichia vulneris NBRC 102420.</title>
        <authorList>
            <person name="Yoshida Y."/>
            <person name="Hosoyama A."/>
            <person name="Tsuchikane K."/>
            <person name="Ohji S."/>
            <person name="Ichikawa N."/>
            <person name="Kimura A."/>
            <person name="Yamazoe A."/>
            <person name="Ezaki T."/>
            <person name="Fujita N."/>
        </authorList>
    </citation>
    <scope>NUCLEOTIDE SEQUENCE [LARGE SCALE GENOMIC DNA]</scope>
    <source>
        <strain evidence="1 2">NBRC 102420</strain>
    </source>
</reference>
<organism evidence="1 2">
    <name type="scientific">Pseudescherichia vulneris NBRC 102420</name>
    <dbReference type="NCBI Taxonomy" id="1115515"/>
    <lineage>
        <taxon>Bacteria</taxon>
        <taxon>Pseudomonadati</taxon>
        <taxon>Pseudomonadota</taxon>
        <taxon>Gammaproteobacteria</taxon>
        <taxon>Enterobacterales</taxon>
        <taxon>Enterobacteriaceae</taxon>
        <taxon>Pseudescherichia</taxon>
    </lineage>
</organism>
<evidence type="ECO:0000313" key="1">
    <source>
        <dbReference type="EMBL" id="GAL57858.1"/>
    </source>
</evidence>
<gene>
    <name evidence="1" type="ORF">EV102420_08_03210</name>
</gene>
<keyword evidence="2" id="KW-1185">Reference proteome</keyword>
<dbReference type="STRING" id="1115515.EV102420_08_03210"/>
<dbReference type="RefSeq" id="WP_052512331.1">
    <property type="nucleotide sequence ID" value="NZ_BBMZ01000008.1"/>
</dbReference>
<protein>
    <submittedName>
        <fullName evidence="1">Uncharacterized protein</fullName>
    </submittedName>
</protein>